<sequence>MGIYIGIIEKKGYDPTVFFNFKPIAEIQSTQVIQLTAQEQEALLPESEKRNICFTYNWNVDDERRRMDANFSEKSLVLFEFTLEDLQSHSKANGDRYQTGYKVSAMKMLDEGKIRPVGNFGVYFAVRKNEVVSDFTNDTIVEIESPCVLAGNQVFIEMDDFWAGPYEVGYREYTSSYYVKPQIKEHKYTVSGYSSNQIKQYSLSYSEGYWGAPETQWLVLCPKQDATPEQLDVISDSVLVESFKDSIESGITANGLVKIDDVPALLKHYEESEIMGAILTDETRRSRLNRLVNIMSSEEDVDDTLRTITDFICDLLVKYQDSPNVDKWLQALVEKHPQLLDQLQSSQAISKHITELEDKLETLTTQRGELEKEIEETRQRAVSIDQQAIEAKKREMLEREEEYEALSARIEASKKLLGVVGDIDDLQKKYENLSKEVDHLGIHKSYLTSETNSLELQFQQLISRPHEKMVELAFDGFMASKMLRAAAEWENEQTNNQYVELTDKVASIPTPNKTPEELIEYLCRVIQIRRPNYSKNAIISIAICLTQGFLTVFSGDPGCGKTSICNIFGEALGLNKIADMIECPADSKEMVGRYVAVSVERGWTSKRDFVGYYNPLSKTFDKSNRRIYDALHQLDTEKQAGILKLPYIILLDEANLSPMEYYWSDFMNICDDLGPHSKVNLGEDYVFGVPETLHFVATINNDHTTETLSPRLIDRAWIITLPQLNLRDYSSLGNEANIPAEEVEVISWKSLRDAFTPAKDECFFTPELQKCYDSIVAKLREKKFTVSPRIDIAIKRYWAIASKYFEMDDTKTAAPTIALDYAIAQRILPKIGGNGEEFEKWLKEFSSLCSSNGLNTSAAIVKDIIERGNQQMKYYQFFC</sequence>
<accession>A0A9E2KKU7</accession>
<evidence type="ECO:0000313" key="2">
    <source>
        <dbReference type="EMBL" id="MBU3820276.1"/>
    </source>
</evidence>
<reference evidence="2" key="2">
    <citation type="submission" date="2021-04" db="EMBL/GenBank/DDBJ databases">
        <authorList>
            <person name="Gilroy R."/>
        </authorList>
    </citation>
    <scope>NUCLEOTIDE SEQUENCE</scope>
    <source>
        <strain evidence="2">742</strain>
    </source>
</reference>
<proteinExistence type="predicted"/>
<evidence type="ECO:0008006" key="4">
    <source>
        <dbReference type="Google" id="ProtNLM"/>
    </source>
</evidence>
<protein>
    <recommendedName>
        <fullName evidence="4">AAA+ ATPase domain-containing protein</fullName>
    </recommendedName>
</protein>
<feature type="coiled-coil region" evidence="1">
    <location>
        <begin position="346"/>
        <end position="443"/>
    </location>
</feature>
<keyword evidence="1" id="KW-0175">Coiled coil</keyword>
<name>A0A9E2KKU7_9FIRM</name>
<dbReference type="EMBL" id="JAHLFH010000167">
    <property type="protein sequence ID" value="MBU3820276.1"/>
    <property type="molecule type" value="Genomic_DNA"/>
</dbReference>
<reference evidence="2" key="1">
    <citation type="journal article" date="2021" name="PeerJ">
        <title>Extensive microbial diversity within the chicken gut microbiome revealed by metagenomics and culture.</title>
        <authorList>
            <person name="Gilroy R."/>
            <person name="Ravi A."/>
            <person name="Getino M."/>
            <person name="Pursley I."/>
            <person name="Horton D.L."/>
            <person name="Alikhan N.F."/>
            <person name="Baker D."/>
            <person name="Gharbi K."/>
            <person name="Hall N."/>
            <person name="Watson M."/>
            <person name="Adriaenssens E.M."/>
            <person name="Foster-Nyarko E."/>
            <person name="Jarju S."/>
            <person name="Secka A."/>
            <person name="Antonio M."/>
            <person name="Oren A."/>
            <person name="Chaudhuri R.R."/>
            <person name="La Ragione R."/>
            <person name="Hildebrand F."/>
            <person name="Pallen M.J."/>
        </authorList>
    </citation>
    <scope>NUCLEOTIDE SEQUENCE</scope>
    <source>
        <strain evidence="2">742</strain>
    </source>
</reference>
<dbReference type="AlphaFoldDB" id="A0A9E2KKU7"/>
<dbReference type="SUPFAM" id="SSF52540">
    <property type="entry name" value="P-loop containing nucleoside triphosphate hydrolases"/>
    <property type="match status" value="1"/>
</dbReference>
<comment type="caution">
    <text evidence="2">The sequence shown here is derived from an EMBL/GenBank/DDBJ whole genome shotgun (WGS) entry which is preliminary data.</text>
</comment>
<evidence type="ECO:0000256" key="1">
    <source>
        <dbReference type="SAM" id="Coils"/>
    </source>
</evidence>
<dbReference type="InterPro" id="IPR027417">
    <property type="entry name" value="P-loop_NTPase"/>
</dbReference>
<dbReference type="Gene3D" id="3.40.50.300">
    <property type="entry name" value="P-loop containing nucleotide triphosphate hydrolases"/>
    <property type="match status" value="1"/>
</dbReference>
<dbReference type="Gene3D" id="1.10.287.1490">
    <property type="match status" value="1"/>
</dbReference>
<evidence type="ECO:0000313" key="3">
    <source>
        <dbReference type="Proteomes" id="UP000824178"/>
    </source>
</evidence>
<organism evidence="2 3">
    <name type="scientific">Candidatus Faecalibacterium intestinavium</name>
    <dbReference type="NCBI Taxonomy" id="2838580"/>
    <lineage>
        <taxon>Bacteria</taxon>
        <taxon>Bacillati</taxon>
        <taxon>Bacillota</taxon>
        <taxon>Clostridia</taxon>
        <taxon>Eubacteriales</taxon>
        <taxon>Oscillospiraceae</taxon>
        <taxon>Faecalibacterium</taxon>
    </lineage>
</organism>
<dbReference type="Proteomes" id="UP000824178">
    <property type="component" value="Unassembled WGS sequence"/>
</dbReference>
<gene>
    <name evidence="2" type="ORF">H9864_07915</name>
</gene>